<keyword evidence="12" id="KW-1185">Reference proteome</keyword>
<dbReference type="InterPro" id="IPR041966">
    <property type="entry name" value="LOTUS-like"/>
</dbReference>
<dbReference type="InterPro" id="IPR035437">
    <property type="entry name" value="SNase_OB-fold_sf"/>
</dbReference>
<evidence type="ECO:0000256" key="3">
    <source>
        <dbReference type="ARBA" id="ARBA00013420"/>
    </source>
</evidence>
<reference evidence="13" key="1">
    <citation type="submission" date="2025-08" db="UniProtKB">
        <authorList>
            <consortium name="RefSeq"/>
        </authorList>
    </citation>
    <scope>IDENTIFICATION</scope>
    <source>
        <tissue evidence="13">Lung</tissue>
    </source>
</reference>
<protein>
    <recommendedName>
        <fullName evidence="3">Tudor domain-containing protein 5</fullName>
    </recommendedName>
</protein>
<dbReference type="CDD" id="cd20419">
    <property type="entry name" value="Tudor_TDRD5"/>
    <property type="match status" value="1"/>
</dbReference>
<evidence type="ECO:0000256" key="6">
    <source>
        <dbReference type="ARBA" id="ARBA00022737"/>
    </source>
</evidence>
<dbReference type="CDD" id="cd09975">
    <property type="entry name" value="LOTUS_2_TDRD5"/>
    <property type="match status" value="1"/>
</dbReference>
<dbReference type="AlphaFoldDB" id="A0A6J3DCD0"/>
<dbReference type="Gene3D" id="2.30.30.140">
    <property type="match status" value="1"/>
</dbReference>
<dbReference type="CTD" id="163589"/>
<keyword evidence="5" id="KW-0963">Cytoplasm</keyword>
<evidence type="ECO:0000256" key="2">
    <source>
        <dbReference type="ARBA" id="ARBA00010384"/>
    </source>
</evidence>
<dbReference type="SUPFAM" id="SSF63748">
    <property type="entry name" value="Tudor/PWWP/MBT"/>
    <property type="match status" value="1"/>
</dbReference>
<dbReference type="PROSITE" id="PS50304">
    <property type="entry name" value="TUDOR"/>
    <property type="match status" value="1"/>
</dbReference>
<dbReference type="InParanoid" id="A0A6J3DCD0"/>
<feature type="domain" description="HTH OST-type" evidence="11">
    <location>
        <begin position="127"/>
        <end position="203"/>
    </location>
</feature>
<dbReference type="InterPro" id="IPR025605">
    <property type="entry name" value="OST-HTH/LOTUS_dom"/>
</dbReference>
<dbReference type="KEGG" id="aful:116491910"/>
<evidence type="ECO:0000313" key="13">
    <source>
        <dbReference type="RefSeq" id="XP_032048164.1"/>
    </source>
</evidence>
<dbReference type="GO" id="GO:0007283">
    <property type="term" value="P:spermatogenesis"/>
    <property type="evidence" value="ECO:0007669"/>
    <property type="project" value="UniProtKB-KW"/>
</dbReference>
<feature type="domain" description="HTH OST-type" evidence="11">
    <location>
        <begin position="11"/>
        <end position="84"/>
    </location>
</feature>
<evidence type="ECO:0000259" key="11">
    <source>
        <dbReference type="PROSITE" id="PS51644"/>
    </source>
</evidence>
<dbReference type="FunFam" id="2.30.30.140:FF:000051">
    <property type="entry name" value="Tudor domain-containing protein 5"/>
    <property type="match status" value="1"/>
</dbReference>
<evidence type="ECO:0000259" key="10">
    <source>
        <dbReference type="PROSITE" id="PS50304"/>
    </source>
</evidence>
<keyword evidence="6" id="KW-0677">Repeat</keyword>
<keyword evidence="7" id="KW-0221">Differentiation</keyword>
<name>A0A6J3DCD0_AYTFU</name>
<evidence type="ECO:0000256" key="5">
    <source>
        <dbReference type="ARBA" id="ARBA00022490"/>
    </source>
</evidence>
<keyword evidence="8" id="KW-0744">Spermatogenesis</keyword>
<feature type="compositionally biased region" description="Low complexity" evidence="9">
    <location>
        <begin position="224"/>
        <end position="235"/>
    </location>
</feature>
<organism evidence="12 13">
    <name type="scientific">Aythya fuligula</name>
    <name type="common">Tufted duck</name>
    <name type="synonym">Anas fuligula</name>
    <dbReference type="NCBI Taxonomy" id="219594"/>
    <lineage>
        <taxon>Eukaryota</taxon>
        <taxon>Metazoa</taxon>
        <taxon>Chordata</taxon>
        <taxon>Craniata</taxon>
        <taxon>Vertebrata</taxon>
        <taxon>Euteleostomi</taxon>
        <taxon>Archelosauria</taxon>
        <taxon>Archosauria</taxon>
        <taxon>Dinosauria</taxon>
        <taxon>Saurischia</taxon>
        <taxon>Theropoda</taxon>
        <taxon>Coelurosauria</taxon>
        <taxon>Aves</taxon>
        <taxon>Neognathae</taxon>
        <taxon>Galloanserae</taxon>
        <taxon>Anseriformes</taxon>
        <taxon>Anatidae</taxon>
        <taxon>Aythyinae</taxon>
        <taxon>Aythya</taxon>
    </lineage>
</organism>
<feature type="domain" description="Tudor" evidence="10">
    <location>
        <begin position="354"/>
        <end position="411"/>
    </location>
</feature>
<dbReference type="Pfam" id="PF12872">
    <property type="entry name" value="OST-HTH"/>
    <property type="match status" value="2"/>
</dbReference>
<sequence length="736" mass="82650">MGEKQCEQGWLMEVLQKEVRSLLMAAKQGLSPEQLEQEYAAMVGRPLPLRDLGFQSTMELVAEMPKVVRVCPNGKGSVVLKAIADETTKEISKLIAKQRISSKARSAAKKASASAFRKQQSFSLRGRTPTLPAAVKKELQELLSSSPLLLLDFNNAYSRRFGRTFQYTQYGFISMFEVLRSVSDIIVVKQTRGGSLLTLKESSSSDTEQEKMPQASAVEMPPLESSCETETSCETESFHETAEEKPEPLETQAVHFDGHLKQPQDLEQSLLDEMMVTPEIPPDAVEDRSLCSLPPLESRCLVGVFVEFIVSPSQFYIRICSRETSDKLQQLMMEMRRCYSNKLVSDRYIMPESSVQPGQLCCVMISKWWYRVVIHRVVSEQEVEVFYPDYGNISIVRKSWLRFLKWCYLKLPAQAIPCSLAWVKPMEGTWTSAATLQFQKLCVSKLLVGIVDEYVDGILHLFLCDTSSEEDVYFHCVLRDQGHADVCGENIPSQGFKELNLSALYTQPNAKQEDAELVEPDFCLQQEFLDADKETSSLRLDEDELCDQQCHSSTEEEWEDVQPLPDEVNIEGTTDQDPEIVQEERKETPTELMAVAKTPQLLEESSKPAVVFKSLGDVYTSFVYAKQPADVSQDDPNNVEGFSSKTELHEALHPSLLLMAAPFMLDNRNNDEKTKTKDLPGSLALAPCSASGLNDQGASWKLCVPPTTLSAVLAATARLATSRGYFQWLPNLRKEP</sequence>
<dbReference type="InterPro" id="IPR050621">
    <property type="entry name" value="Tudor_domain_containing"/>
</dbReference>
<evidence type="ECO:0000256" key="1">
    <source>
        <dbReference type="ARBA" id="ARBA00004496"/>
    </source>
</evidence>
<comment type="subcellular location">
    <subcellularLocation>
        <location evidence="1">Cytoplasm</location>
    </subcellularLocation>
</comment>
<feature type="region of interest" description="Disordered" evidence="9">
    <location>
        <begin position="200"/>
        <end position="247"/>
    </location>
</feature>
<dbReference type="GO" id="GO:0007281">
    <property type="term" value="P:germ cell development"/>
    <property type="evidence" value="ECO:0007669"/>
    <property type="project" value="InterPro"/>
</dbReference>
<dbReference type="Gene3D" id="3.30.420.610">
    <property type="entry name" value="LOTUS domain-like"/>
    <property type="match status" value="2"/>
</dbReference>
<dbReference type="RefSeq" id="XP_032048164.1">
    <property type="nucleotide sequence ID" value="XM_032192273.1"/>
</dbReference>
<feature type="compositionally biased region" description="Basic and acidic residues" evidence="9">
    <location>
        <begin position="236"/>
        <end position="247"/>
    </location>
</feature>
<dbReference type="InterPro" id="IPR037982">
    <property type="entry name" value="TDRD5_LOTUS_2"/>
</dbReference>
<dbReference type="Proteomes" id="UP000504639">
    <property type="component" value="Chromosome 8"/>
</dbReference>
<evidence type="ECO:0000256" key="8">
    <source>
        <dbReference type="ARBA" id="ARBA00022871"/>
    </source>
</evidence>
<dbReference type="PANTHER" id="PTHR22948:SF19">
    <property type="entry name" value="TUDOR DOMAIN-CONTAINING PROTEIN 5"/>
    <property type="match status" value="1"/>
</dbReference>
<dbReference type="PROSITE" id="PS51644">
    <property type="entry name" value="HTH_OST"/>
    <property type="match status" value="2"/>
</dbReference>
<dbReference type="SMART" id="SM00333">
    <property type="entry name" value="TUDOR"/>
    <property type="match status" value="1"/>
</dbReference>
<dbReference type="InterPro" id="IPR002999">
    <property type="entry name" value="Tudor"/>
</dbReference>
<dbReference type="Pfam" id="PF00567">
    <property type="entry name" value="TUDOR"/>
    <property type="match status" value="1"/>
</dbReference>
<gene>
    <name evidence="13" type="primary">TDRD5</name>
</gene>
<proteinExistence type="inferred from homology"/>
<keyword evidence="4" id="KW-0217">Developmental protein</keyword>
<evidence type="ECO:0000256" key="9">
    <source>
        <dbReference type="SAM" id="MobiDB-lite"/>
    </source>
</evidence>
<dbReference type="Gene3D" id="2.40.50.90">
    <property type="match status" value="1"/>
</dbReference>
<evidence type="ECO:0000256" key="4">
    <source>
        <dbReference type="ARBA" id="ARBA00022473"/>
    </source>
</evidence>
<accession>A0A6J3DCD0</accession>
<dbReference type="PANTHER" id="PTHR22948">
    <property type="entry name" value="TUDOR DOMAIN CONTAINING PROTEIN"/>
    <property type="match status" value="1"/>
</dbReference>
<comment type="similarity">
    <text evidence="2">Belongs to the TDRD5 family.</text>
</comment>
<dbReference type="GO" id="GO:0005737">
    <property type="term" value="C:cytoplasm"/>
    <property type="evidence" value="ECO:0007669"/>
    <property type="project" value="UniProtKB-SubCell"/>
</dbReference>
<evidence type="ECO:0000313" key="12">
    <source>
        <dbReference type="Proteomes" id="UP000504639"/>
    </source>
</evidence>
<dbReference type="GeneID" id="116491910"/>
<evidence type="ECO:0000256" key="7">
    <source>
        <dbReference type="ARBA" id="ARBA00022782"/>
    </source>
</evidence>